<dbReference type="InterPro" id="IPR001810">
    <property type="entry name" value="F-box_dom"/>
</dbReference>
<keyword evidence="2 3" id="KW-0040">ANK repeat</keyword>
<organism evidence="5 6">
    <name type="scientific">Colletotrichum kahawae</name>
    <name type="common">Coffee berry disease fungus</name>
    <dbReference type="NCBI Taxonomy" id="34407"/>
    <lineage>
        <taxon>Eukaryota</taxon>
        <taxon>Fungi</taxon>
        <taxon>Dikarya</taxon>
        <taxon>Ascomycota</taxon>
        <taxon>Pezizomycotina</taxon>
        <taxon>Sordariomycetes</taxon>
        <taxon>Hypocreomycetidae</taxon>
        <taxon>Glomerellales</taxon>
        <taxon>Glomerellaceae</taxon>
        <taxon>Colletotrichum</taxon>
        <taxon>Colletotrichum gloeosporioides species complex</taxon>
    </lineage>
</organism>
<reference evidence="5" key="1">
    <citation type="submission" date="2023-02" db="EMBL/GenBank/DDBJ databases">
        <title>Colletotrichum kahawae CIFC_Que2 genome sequencing and assembly.</title>
        <authorList>
            <person name="Baroncelli R."/>
        </authorList>
    </citation>
    <scope>NUCLEOTIDE SEQUENCE</scope>
    <source>
        <strain evidence="5">CIFC_Que2</strain>
    </source>
</reference>
<evidence type="ECO:0000259" key="4">
    <source>
        <dbReference type="PROSITE" id="PS50181"/>
    </source>
</evidence>
<evidence type="ECO:0000256" key="2">
    <source>
        <dbReference type="ARBA" id="ARBA00023043"/>
    </source>
</evidence>
<dbReference type="Proteomes" id="UP001281614">
    <property type="component" value="Unassembled WGS sequence"/>
</dbReference>
<dbReference type="InterPro" id="IPR036770">
    <property type="entry name" value="Ankyrin_rpt-contain_sf"/>
</dbReference>
<evidence type="ECO:0000313" key="6">
    <source>
        <dbReference type="Proteomes" id="UP001281614"/>
    </source>
</evidence>
<keyword evidence="1" id="KW-0677">Repeat</keyword>
<dbReference type="SMART" id="SM00248">
    <property type="entry name" value="ANK"/>
    <property type="match status" value="5"/>
</dbReference>
<dbReference type="Pfam" id="PF12796">
    <property type="entry name" value="Ank_2"/>
    <property type="match status" value="1"/>
</dbReference>
<dbReference type="PANTHER" id="PTHR24193">
    <property type="entry name" value="ANKYRIN REPEAT PROTEIN"/>
    <property type="match status" value="1"/>
</dbReference>
<comment type="caution">
    <text evidence="5">The sequence shown here is derived from an EMBL/GenBank/DDBJ whole genome shotgun (WGS) entry which is preliminary data.</text>
</comment>
<dbReference type="SUPFAM" id="SSF48403">
    <property type="entry name" value="Ankyrin repeat"/>
    <property type="match status" value="1"/>
</dbReference>
<protein>
    <submittedName>
        <fullName evidence="5">Ankyrin repeat domain protein</fullName>
    </submittedName>
</protein>
<dbReference type="Pfam" id="PF00023">
    <property type="entry name" value="Ank"/>
    <property type="match status" value="2"/>
</dbReference>
<keyword evidence="6" id="KW-1185">Reference proteome</keyword>
<dbReference type="PANTHER" id="PTHR24193:SF121">
    <property type="entry name" value="ADA2A-CONTAINING COMPLEX COMPONENT 3, ISOFORM D"/>
    <property type="match status" value="1"/>
</dbReference>
<feature type="domain" description="F-box" evidence="4">
    <location>
        <begin position="7"/>
        <end position="52"/>
    </location>
</feature>
<dbReference type="GO" id="GO:0045944">
    <property type="term" value="P:positive regulation of transcription by RNA polymerase II"/>
    <property type="evidence" value="ECO:0007669"/>
    <property type="project" value="TreeGrafter"/>
</dbReference>
<dbReference type="PROSITE" id="PS50181">
    <property type="entry name" value="FBOX"/>
    <property type="match status" value="1"/>
</dbReference>
<sequence>MRPPKPTSPLEMIPPEIVLAIAEDLPQSSVNSLCQASKRLHQIINPSLYKAAIKKPHFLSVTARDGKLDTLKVAALFGADLNRVYWVPAPSWSLLCWDDDDSDYSESDDLDRRIGDDPIFYRFGFTPIHEAREGSVIQNDRDIGYCWASPLHLAAAEGHYGMVEWLLSQGIDLNVPGKLLCPCSSFSEVKVERPRYILSSGTWTPLHYAICRSHPKIALFLIDNGASMEVRYPWSKDIPRTHGIDKLFGLIPCQSASEIRQNLGDLLTYHLGIHPYSDGGENGHEVDGLLSEHYRRRCLQYNMSAIHCAALSNEPEILRHLIDLGISVDTADGCGANILYHAVESRSLEMVRYALSLQTDPSAAAHIVDRNHIKYRVEGICQWVARFCQDNNPDYLDAVIVMLVEHGGDCVFWQQPDPWHEEVLDLDGEDNHAEDEHAGHESIRPKSMTINVIAKHMINPFRDFANRGWVSQLLQGAIATYQPTEGFNDLKKEVMAFFWRVIGDSSCGAGSLEMILQSYDALDLTELIVGDLPLRKVETNYDGQLGTAALHMLLTNYSIDPNDSTREITVRDKVAWLLKHGADPIDKFHRPAKFAALPCFLTSPSARRNLKAVDLKVVSRIADMMRILGEHEAWEMSESETRDAVRTYDDLVLKIERRNENTAKMMREVFLPSRVSALWKVIIDLHLATQQARIREIWG</sequence>
<gene>
    <name evidence="5" type="ORF">CKAH01_03078</name>
</gene>
<accession>A0AAD9YUF2</accession>
<feature type="repeat" description="ANK" evidence="3">
    <location>
        <begin position="201"/>
        <end position="233"/>
    </location>
</feature>
<feature type="repeat" description="ANK" evidence="3">
    <location>
        <begin position="301"/>
        <end position="333"/>
    </location>
</feature>
<dbReference type="Gene3D" id="1.25.40.20">
    <property type="entry name" value="Ankyrin repeat-containing domain"/>
    <property type="match status" value="2"/>
</dbReference>
<dbReference type="GO" id="GO:0000976">
    <property type="term" value="F:transcription cis-regulatory region binding"/>
    <property type="evidence" value="ECO:0007669"/>
    <property type="project" value="TreeGrafter"/>
</dbReference>
<dbReference type="AlphaFoldDB" id="A0AAD9YUF2"/>
<dbReference type="GO" id="GO:0005634">
    <property type="term" value="C:nucleus"/>
    <property type="evidence" value="ECO:0007669"/>
    <property type="project" value="TreeGrafter"/>
</dbReference>
<dbReference type="InterPro" id="IPR002110">
    <property type="entry name" value="Ankyrin_rpt"/>
</dbReference>
<dbReference type="PROSITE" id="PS50088">
    <property type="entry name" value="ANK_REPEAT"/>
    <property type="match status" value="3"/>
</dbReference>
<evidence type="ECO:0000256" key="1">
    <source>
        <dbReference type="ARBA" id="ARBA00022737"/>
    </source>
</evidence>
<dbReference type="EMBL" id="VYYT01000002">
    <property type="protein sequence ID" value="KAK2779730.1"/>
    <property type="molecule type" value="Genomic_DNA"/>
</dbReference>
<evidence type="ECO:0000256" key="3">
    <source>
        <dbReference type="PROSITE-ProRule" id="PRU00023"/>
    </source>
</evidence>
<evidence type="ECO:0000313" key="5">
    <source>
        <dbReference type="EMBL" id="KAK2779730.1"/>
    </source>
</evidence>
<name>A0AAD9YUF2_COLKA</name>
<dbReference type="InterPro" id="IPR050663">
    <property type="entry name" value="Ankyrin-SOCS_Box"/>
</dbReference>
<dbReference type="PROSITE" id="PS50297">
    <property type="entry name" value="ANK_REP_REGION"/>
    <property type="match status" value="2"/>
</dbReference>
<feature type="repeat" description="ANK" evidence="3">
    <location>
        <begin position="149"/>
        <end position="178"/>
    </location>
</feature>
<proteinExistence type="predicted"/>